<evidence type="ECO:0000259" key="1">
    <source>
        <dbReference type="Pfam" id="PF03551"/>
    </source>
</evidence>
<dbReference type="Proteomes" id="UP001344658">
    <property type="component" value="Unassembled WGS sequence"/>
</dbReference>
<accession>A0ABU7P502</accession>
<dbReference type="InterPro" id="IPR052509">
    <property type="entry name" value="Metal_resp_DNA-bind_regulator"/>
</dbReference>
<dbReference type="RefSeq" id="WP_330792006.1">
    <property type="nucleotide sequence ID" value="NZ_JAZEWV010000001.1"/>
</dbReference>
<dbReference type="InterPro" id="IPR036388">
    <property type="entry name" value="WH-like_DNA-bd_sf"/>
</dbReference>
<dbReference type="Gene3D" id="1.10.10.10">
    <property type="entry name" value="Winged helix-like DNA-binding domain superfamily/Winged helix DNA-binding domain"/>
    <property type="match status" value="1"/>
</dbReference>
<organism evidence="2 3">
    <name type="scientific">Actinacidiphila polyblastidii</name>
    <dbReference type="NCBI Taxonomy" id="3110430"/>
    <lineage>
        <taxon>Bacteria</taxon>
        <taxon>Bacillati</taxon>
        <taxon>Actinomycetota</taxon>
        <taxon>Actinomycetes</taxon>
        <taxon>Kitasatosporales</taxon>
        <taxon>Streptomycetaceae</taxon>
        <taxon>Actinacidiphila</taxon>
    </lineage>
</organism>
<feature type="domain" description="Transcription regulator PadR N-terminal" evidence="1">
    <location>
        <begin position="37"/>
        <end position="85"/>
    </location>
</feature>
<dbReference type="PANTHER" id="PTHR33169">
    <property type="entry name" value="PADR-FAMILY TRANSCRIPTIONAL REGULATOR"/>
    <property type="match status" value="1"/>
</dbReference>
<comment type="caution">
    <text evidence="2">The sequence shown here is derived from an EMBL/GenBank/DDBJ whole genome shotgun (WGS) entry which is preliminary data.</text>
</comment>
<name>A0ABU7P502_9ACTN</name>
<evidence type="ECO:0000313" key="2">
    <source>
        <dbReference type="EMBL" id="MEE4540357.1"/>
    </source>
</evidence>
<dbReference type="EMBL" id="JAZEWV010000001">
    <property type="protein sequence ID" value="MEE4540357.1"/>
    <property type="molecule type" value="Genomic_DNA"/>
</dbReference>
<dbReference type="SUPFAM" id="SSF46785">
    <property type="entry name" value="Winged helix' DNA-binding domain"/>
    <property type="match status" value="1"/>
</dbReference>
<sequence length="107" mass="11742">MAAPIRLTRPTIAVLDVLLAATDDQPPWGLSICMDADLGSGTVYPILDRLLNVGWVESHEETGPHPGRPARRYYRLTGAGRAATRAALNARRERMRSWTPAPEGVRP</sequence>
<protein>
    <submittedName>
        <fullName evidence="2">Helix-turn-helix transcriptional regulator</fullName>
    </submittedName>
</protein>
<dbReference type="InterPro" id="IPR036390">
    <property type="entry name" value="WH_DNA-bd_sf"/>
</dbReference>
<dbReference type="Pfam" id="PF03551">
    <property type="entry name" value="PadR"/>
    <property type="match status" value="1"/>
</dbReference>
<dbReference type="PANTHER" id="PTHR33169:SF14">
    <property type="entry name" value="TRANSCRIPTIONAL REGULATOR RV3488"/>
    <property type="match status" value="1"/>
</dbReference>
<keyword evidence="3" id="KW-1185">Reference proteome</keyword>
<reference evidence="2 3" key="1">
    <citation type="submission" date="2023-12" db="EMBL/GenBank/DDBJ databases">
        <title>Streptomyces sp. V4-01.</title>
        <authorList>
            <person name="Somphong A."/>
            <person name="Phongsopitanun W."/>
        </authorList>
    </citation>
    <scope>NUCLEOTIDE SEQUENCE [LARGE SCALE GENOMIC DNA]</scope>
    <source>
        <strain evidence="2 3">V4-01</strain>
    </source>
</reference>
<gene>
    <name evidence="2" type="ORF">V2S66_00050</name>
</gene>
<dbReference type="InterPro" id="IPR005149">
    <property type="entry name" value="Tscrpt_reg_PadR_N"/>
</dbReference>
<evidence type="ECO:0000313" key="3">
    <source>
        <dbReference type="Proteomes" id="UP001344658"/>
    </source>
</evidence>
<proteinExistence type="predicted"/>